<dbReference type="AlphaFoldDB" id="A0A9W8AR21"/>
<dbReference type="PANTHER" id="PTHR11129:SF2">
    <property type="entry name" value="GERANYLGERANYL TRANSFERASE TYPE-2 SUBUNIT ALPHA"/>
    <property type="match status" value="1"/>
</dbReference>
<dbReference type="OrthoDB" id="1658at2759"/>
<proteinExistence type="inferred from homology"/>
<feature type="non-terminal residue" evidence="10">
    <location>
        <position position="1"/>
    </location>
</feature>
<evidence type="ECO:0000313" key="11">
    <source>
        <dbReference type="Proteomes" id="UP001150925"/>
    </source>
</evidence>
<evidence type="ECO:0000256" key="2">
    <source>
        <dbReference type="ARBA" id="ARBA00012656"/>
    </source>
</evidence>
<evidence type="ECO:0000256" key="7">
    <source>
        <dbReference type="ARBA" id="ARBA00031267"/>
    </source>
</evidence>
<comment type="similarity">
    <text evidence="1 9">Belongs to the protein prenyltransferase subunit alpha family.</text>
</comment>
<dbReference type="Proteomes" id="UP001150925">
    <property type="component" value="Unassembled WGS sequence"/>
</dbReference>
<keyword evidence="5 9" id="KW-0808">Transferase</keyword>
<dbReference type="GO" id="GO:0097354">
    <property type="term" value="P:prenylation"/>
    <property type="evidence" value="ECO:0007669"/>
    <property type="project" value="UniProtKB-UniRule"/>
</dbReference>
<dbReference type="EC" id="2.5.1.60" evidence="2 9"/>
<evidence type="ECO:0000256" key="5">
    <source>
        <dbReference type="ARBA" id="ARBA00022679"/>
    </source>
</evidence>
<gene>
    <name evidence="10" type="primary">BET4</name>
    <name evidence="10" type="ORF">IWQ62_005357</name>
</gene>
<dbReference type="InterPro" id="IPR002088">
    <property type="entry name" value="Prenyl_trans_a"/>
</dbReference>
<dbReference type="GO" id="GO:0004663">
    <property type="term" value="F:Rab geranylgeranyltransferase activity"/>
    <property type="evidence" value="ECO:0007669"/>
    <property type="project" value="UniProtKB-UniRule"/>
</dbReference>
<dbReference type="Pfam" id="PF01239">
    <property type="entry name" value="PPTA"/>
    <property type="match status" value="5"/>
</dbReference>
<dbReference type="SUPFAM" id="SSF48439">
    <property type="entry name" value="Protein prenylyltransferase"/>
    <property type="match status" value="1"/>
</dbReference>
<dbReference type="PROSITE" id="PS51147">
    <property type="entry name" value="PFTA"/>
    <property type="match status" value="4"/>
</dbReference>
<evidence type="ECO:0000256" key="6">
    <source>
        <dbReference type="ARBA" id="ARBA00022737"/>
    </source>
</evidence>
<keyword evidence="4 9" id="KW-0637">Prenyltransferase</keyword>
<evidence type="ECO:0000256" key="9">
    <source>
        <dbReference type="RuleBase" id="RU367120"/>
    </source>
</evidence>
<evidence type="ECO:0000256" key="8">
    <source>
        <dbReference type="ARBA" id="ARBA00047658"/>
    </source>
</evidence>
<dbReference type="PANTHER" id="PTHR11129">
    <property type="entry name" value="PROTEIN FARNESYLTRANSFERASE ALPHA SUBUNIT/RAB GERANYLGERANYL TRANSFERASE ALPHA SUBUNIT"/>
    <property type="match status" value="1"/>
</dbReference>
<keyword evidence="6" id="KW-0677">Repeat</keyword>
<dbReference type="EMBL" id="JANBPY010002169">
    <property type="protein sequence ID" value="KAJ1956202.1"/>
    <property type="molecule type" value="Genomic_DNA"/>
</dbReference>
<dbReference type="GO" id="GO:0005968">
    <property type="term" value="C:Rab-protein geranylgeranyltransferase complex"/>
    <property type="evidence" value="ECO:0007669"/>
    <property type="project" value="TreeGrafter"/>
</dbReference>
<organism evidence="10 11">
    <name type="scientific">Dispira parvispora</name>
    <dbReference type="NCBI Taxonomy" id="1520584"/>
    <lineage>
        <taxon>Eukaryota</taxon>
        <taxon>Fungi</taxon>
        <taxon>Fungi incertae sedis</taxon>
        <taxon>Zoopagomycota</taxon>
        <taxon>Kickxellomycotina</taxon>
        <taxon>Dimargaritomycetes</taxon>
        <taxon>Dimargaritales</taxon>
        <taxon>Dimargaritaceae</taxon>
        <taxon>Dispira</taxon>
    </lineage>
</organism>
<dbReference type="Gene3D" id="1.25.40.120">
    <property type="entry name" value="Protein prenylyltransferase"/>
    <property type="match status" value="1"/>
</dbReference>
<comment type="function">
    <text evidence="9">Catalyzes the transfer of a geranyl-geranyl moiety from geranyl-geranyl pyrophosphate to cysteines occuring in specific C-terminal amino acid sequences.</text>
</comment>
<evidence type="ECO:0000256" key="1">
    <source>
        <dbReference type="ARBA" id="ARBA00006734"/>
    </source>
</evidence>
<sequence length="338" mass="40449">SHGIRRVKTSEEAQQLKREKERHLIQEYTALVTTVFEHRQAHDYDDEAFTQTTKLLRKNPELYTVWNYRREILNHRFPQQSVAEKTLTCQAELDFFMETIPFNPKCYWIWNHRMWALHTIPDPDWKQELALVNRMLDQDSRNFHGWNYRRYVITQLQQQQPDKSGDVNQAEFDYTTLKINQNFSNRSAWHNRSKLLPRLLKSIAPQDHGKVMELVAQEYDLVRNAIYTEPEDQCAWLYWRWLLQMDLDQYQPNHEARCQLVAQELLVIEELLELEPDSQWAIQNWLYLKQLQRTTLGVALSGAEVQQMVTLIEKLEVLDPLRIGRYRDWHAQVTAKAG</sequence>
<dbReference type="FunFam" id="1.25.40.120:FF:000035">
    <property type="entry name" value="Geranylgeranyl transferase type-2 subunit alpha"/>
    <property type="match status" value="1"/>
</dbReference>
<comment type="catalytic activity">
    <reaction evidence="8 9">
        <text>geranylgeranyl diphosphate + L-cysteinyl-[protein] = S-geranylgeranyl-L-cysteinyl-[protein] + diphosphate</text>
        <dbReference type="Rhea" id="RHEA:21240"/>
        <dbReference type="Rhea" id="RHEA-COMP:10131"/>
        <dbReference type="Rhea" id="RHEA-COMP:11537"/>
        <dbReference type="ChEBI" id="CHEBI:29950"/>
        <dbReference type="ChEBI" id="CHEBI:33019"/>
        <dbReference type="ChEBI" id="CHEBI:57533"/>
        <dbReference type="ChEBI" id="CHEBI:86021"/>
        <dbReference type="EC" id="2.5.1.60"/>
    </reaction>
</comment>
<evidence type="ECO:0000313" key="10">
    <source>
        <dbReference type="EMBL" id="KAJ1956202.1"/>
    </source>
</evidence>
<comment type="caution">
    <text evidence="10">The sequence shown here is derived from an EMBL/GenBank/DDBJ whole genome shotgun (WGS) entry which is preliminary data.</text>
</comment>
<evidence type="ECO:0000256" key="3">
    <source>
        <dbReference type="ARBA" id="ARBA00014772"/>
    </source>
</evidence>
<protein>
    <recommendedName>
        <fullName evidence="3 9">Geranylgeranyl transferase type-2 subunit alpha</fullName>
        <ecNumber evidence="2 9">2.5.1.60</ecNumber>
    </recommendedName>
    <alternativeName>
        <fullName evidence="7 9">Geranylgeranyl transferase type II subunit alpha</fullName>
    </alternativeName>
</protein>
<name>A0A9W8AR21_9FUNG</name>
<reference evidence="10" key="1">
    <citation type="submission" date="2022-07" db="EMBL/GenBank/DDBJ databases">
        <title>Phylogenomic reconstructions and comparative analyses of Kickxellomycotina fungi.</title>
        <authorList>
            <person name="Reynolds N.K."/>
            <person name="Stajich J.E."/>
            <person name="Barry K."/>
            <person name="Grigoriev I.V."/>
            <person name="Crous P."/>
            <person name="Smith M.E."/>
        </authorList>
    </citation>
    <scope>NUCLEOTIDE SEQUENCE</scope>
    <source>
        <strain evidence="10">RSA 1196</strain>
    </source>
</reference>
<keyword evidence="11" id="KW-1185">Reference proteome</keyword>
<evidence type="ECO:0000256" key="4">
    <source>
        <dbReference type="ARBA" id="ARBA00022602"/>
    </source>
</evidence>
<accession>A0A9W8AR21</accession>